<gene>
    <name evidence="2" type="primary">LOC105165729</name>
</gene>
<dbReference type="GeneID" id="105165729"/>
<organism evidence="1 2">
    <name type="scientific">Sesamum indicum</name>
    <name type="common">Oriental sesame</name>
    <name type="synonym">Sesamum orientale</name>
    <dbReference type="NCBI Taxonomy" id="4182"/>
    <lineage>
        <taxon>Eukaryota</taxon>
        <taxon>Viridiplantae</taxon>
        <taxon>Streptophyta</taxon>
        <taxon>Embryophyta</taxon>
        <taxon>Tracheophyta</taxon>
        <taxon>Spermatophyta</taxon>
        <taxon>Magnoliopsida</taxon>
        <taxon>eudicotyledons</taxon>
        <taxon>Gunneridae</taxon>
        <taxon>Pentapetalae</taxon>
        <taxon>asterids</taxon>
        <taxon>lamiids</taxon>
        <taxon>Lamiales</taxon>
        <taxon>Pedaliaceae</taxon>
        <taxon>Sesamum</taxon>
    </lineage>
</organism>
<dbReference type="Proteomes" id="UP000504604">
    <property type="component" value="Linkage group LG6"/>
</dbReference>
<reference evidence="2" key="1">
    <citation type="submission" date="2025-08" db="UniProtKB">
        <authorList>
            <consortium name="RefSeq"/>
        </authorList>
    </citation>
    <scope>IDENTIFICATION</scope>
</reference>
<evidence type="ECO:0000313" key="1">
    <source>
        <dbReference type="Proteomes" id="UP000504604"/>
    </source>
</evidence>
<proteinExistence type="predicted"/>
<sequence length="112" mass="12282">MFFKSYSIMLPMHVSLSTSCLLDEGACILDCHINGCIRGLVVMGSLCYLSPKVLYEGADAIELSEPPLTLDVGTKCVSIAQVGPILKNIQMMLQLDGGNMKIRYKLRRSQPS</sequence>
<protein>
    <submittedName>
        <fullName evidence="2">Uncharacterized protein LOC105165729</fullName>
    </submittedName>
</protein>
<accession>A0A8M8UTY5</accession>
<keyword evidence="1" id="KW-1185">Reference proteome</keyword>
<dbReference type="RefSeq" id="XP_020550388.1">
    <property type="nucleotide sequence ID" value="XM_020694729.1"/>
</dbReference>
<evidence type="ECO:0000313" key="2">
    <source>
        <dbReference type="RefSeq" id="XP_020550388.1"/>
    </source>
</evidence>
<name>A0A8M8UTY5_SESIN</name>
<dbReference type="KEGG" id="sind:105165729"/>
<dbReference type="PROSITE" id="PS51257">
    <property type="entry name" value="PROKAR_LIPOPROTEIN"/>
    <property type="match status" value="1"/>
</dbReference>
<dbReference type="AlphaFoldDB" id="A0A8M8UTY5"/>